<dbReference type="SUPFAM" id="SSF81342">
    <property type="entry name" value="Transmembrane di-heme cytochromes"/>
    <property type="match status" value="1"/>
</dbReference>
<reference evidence="21" key="1">
    <citation type="journal article" date="2012" name="Gene">
        <title>Comparative studies of the complete mitochondrial genomes of four Paphia clams and reconsideration of subgenus Neotapes (Bivalvia: Veneridae).</title>
        <authorList>
            <person name="Xu X."/>
            <person name="Wu X."/>
            <person name="Yu Z."/>
        </authorList>
    </citation>
    <scope>NUCLEOTIDE SEQUENCE</scope>
    <source>
        <tissue evidence="21">Adductor muscle</tissue>
    </source>
</reference>
<feature type="transmembrane region" description="Helical" evidence="18">
    <location>
        <begin position="109"/>
        <end position="131"/>
    </location>
</feature>
<dbReference type="PANTHER" id="PTHR19271">
    <property type="entry name" value="CYTOCHROME B"/>
    <property type="match status" value="1"/>
</dbReference>
<keyword evidence="7 18" id="KW-0812">Transmembrane</keyword>
<evidence type="ECO:0000256" key="16">
    <source>
        <dbReference type="PIRSR" id="PIRSR038885-1"/>
    </source>
</evidence>
<evidence type="ECO:0000256" key="18">
    <source>
        <dbReference type="RuleBase" id="RU362117"/>
    </source>
</evidence>
<comment type="function">
    <text evidence="1 18">Component of the ubiquinol-cytochrome c reductase complex (complex III or cytochrome b-c1 complex) that is part of the mitochondrial respiratory chain. The b-c1 complex mediates electron transfer from ubiquinol to cytochrome c. Contributes to the generation of a proton gradient across the mitochondrial membrane that is then used for ATP synthesis.</text>
</comment>
<evidence type="ECO:0000256" key="12">
    <source>
        <dbReference type="ARBA" id="ARBA00023004"/>
    </source>
</evidence>
<feature type="transmembrane region" description="Helical" evidence="18">
    <location>
        <begin position="34"/>
        <end position="55"/>
    </location>
</feature>
<evidence type="ECO:0000256" key="4">
    <source>
        <dbReference type="ARBA" id="ARBA00022448"/>
    </source>
</evidence>
<keyword evidence="10 18" id="KW-0249">Electron transport</keyword>
<dbReference type="PROSITE" id="PS51002">
    <property type="entry name" value="CYTB_NTER"/>
    <property type="match status" value="1"/>
</dbReference>
<evidence type="ECO:0000256" key="2">
    <source>
        <dbReference type="ARBA" id="ARBA00004448"/>
    </source>
</evidence>
<dbReference type="InterPro" id="IPR027387">
    <property type="entry name" value="Cytb/b6-like_sf"/>
</dbReference>
<dbReference type="GO" id="GO:0005743">
    <property type="term" value="C:mitochondrial inner membrane"/>
    <property type="evidence" value="ECO:0007669"/>
    <property type="project" value="UniProtKB-SubCell"/>
</dbReference>
<keyword evidence="13" id="KW-0830">Ubiquinone</keyword>
<dbReference type="InterPro" id="IPR005798">
    <property type="entry name" value="Cyt_b/b6_C"/>
</dbReference>
<protein>
    <recommendedName>
        <fullName evidence="3 18">Cytochrome b</fullName>
    </recommendedName>
</protein>
<dbReference type="GO" id="GO:0008121">
    <property type="term" value="F:quinol-cytochrome-c reductase activity"/>
    <property type="evidence" value="ECO:0007669"/>
    <property type="project" value="InterPro"/>
</dbReference>
<dbReference type="InterPro" id="IPR030689">
    <property type="entry name" value="Cytochrome_b"/>
</dbReference>
<evidence type="ECO:0000259" key="19">
    <source>
        <dbReference type="PROSITE" id="PS51002"/>
    </source>
</evidence>
<evidence type="ECO:0000256" key="5">
    <source>
        <dbReference type="ARBA" id="ARBA00022617"/>
    </source>
</evidence>
<geneLocation type="mitochondrion" evidence="21"/>
<evidence type="ECO:0000256" key="9">
    <source>
        <dbReference type="ARBA" id="ARBA00022792"/>
    </source>
</evidence>
<feature type="binding site" description="axial binding residue" evidence="17">
    <location>
        <position position="194"/>
    </location>
    <ligand>
        <name>heme b</name>
        <dbReference type="ChEBI" id="CHEBI:60344"/>
        <label>b566</label>
    </ligand>
    <ligandPart>
        <name>Fe</name>
        <dbReference type="ChEBI" id="CHEBI:18248"/>
    </ligandPart>
</feature>
<keyword evidence="12 17" id="KW-0408">Iron</keyword>
<keyword evidence="9" id="KW-0999">Mitochondrion inner membrane</keyword>
<feature type="transmembrane region" description="Helical" evidence="18">
    <location>
        <begin position="75"/>
        <end position="97"/>
    </location>
</feature>
<evidence type="ECO:0000256" key="1">
    <source>
        <dbReference type="ARBA" id="ARBA00002566"/>
    </source>
</evidence>
<evidence type="ECO:0000256" key="7">
    <source>
        <dbReference type="ARBA" id="ARBA00022692"/>
    </source>
</evidence>
<dbReference type="InterPro" id="IPR048259">
    <property type="entry name" value="Cytochrome_b_N_euk/bac"/>
</dbReference>
<feature type="binding site" evidence="16">
    <location>
        <position position="199"/>
    </location>
    <ligand>
        <name>a ubiquinone</name>
        <dbReference type="ChEBI" id="CHEBI:16389"/>
    </ligand>
</feature>
<evidence type="ECO:0000313" key="21">
    <source>
        <dbReference type="EMBL" id="AEH99629.1"/>
    </source>
</evidence>
<evidence type="ECO:0000256" key="3">
    <source>
        <dbReference type="ARBA" id="ARBA00013531"/>
    </source>
</evidence>
<dbReference type="CDD" id="cd00284">
    <property type="entry name" value="Cytochrome_b_N"/>
    <property type="match status" value="1"/>
</dbReference>
<keyword evidence="6 18" id="KW-0679">Respiratory chain</keyword>
<feature type="binding site" description="axial binding residue" evidence="17">
    <location>
        <position position="81"/>
    </location>
    <ligand>
        <name>heme b</name>
        <dbReference type="ChEBI" id="CHEBI:60344"/>
        <label>b562</label>
    </ligand>
    <ligandPart>
        <name>Fe</name>
        <dbReference type="ChEBI" id="CHEBI:18248"/>
    </ligandPart>
</feature>
<evidence type="ECO:0000256" key="17">
    <source>
        <dbReference type="PIRSR" id="PIRSR038885-2"/>
    </source>
</evidence>
<feature type="transmembrane region" description="Helical" evidence="18">
    <location>
        <begin position="227"/>
        <end position="249"/>
    </location>
</feature>
<keyword evidence="14 18" id="KW-0496">Mitochondrion</keyword>
<dbReference type="CDD" id="cd00290">
    <property type="entry name" value="cytochrome_b_C"/>
    <property type="match status" value="1"/>
</dbReference>
<feature type="transmembrane region" description="Helical" evidence="18">
    <location>
        <begin position="317"/>
        <end position="338"/>
    </location>
</feature>
<dbReference type="SUPFAM" id="SSF81648">
    <property type="entry name" value="a domain/subunit of cytochrome bc1 complex (Ubiquinol-cytochrome c reductase)"/>
    <property type="match status" value="1"/>
</dbReference>
<evidence type="ECO:0000256" key="13">
    <source>
        <dbReference type="ARBA" id="ARBA00023075"/>
    </source>
</evidence>
<dbReference type="PANTHER" id="PTHR19271:SF16">
    <property type="entry name" value="CYTOCHROME B"/>
    <property type="match status" value="1"/>
</dbReference>
<feature type="domain" description="Cytochrome b/b6 N-terminal region profile" evidence="19">
    <location>
        <begin position="1"/>
        <end position="207"/>
    </location>
</feature>
<dbReference type="AlphaFoldDB" id="H6BHT8"/>
<evidence type="ECO:0000256" key="8">
    <source>
        <dbReference type="ARBA" id="ARBA00022723"/>
    </source>
</evidence>
<dbReference type="InterPro" id="IPR036150">
    <property type="entry name" value="Cyt_b/b6_C_sf"/>
</dbReference>
<dbReference type="Gene3D" id="1.20.810.10">
    <property type="entry name" value="Cytochrome Bc1 Complex, Chain C"/>
    <property type="match status" value="1"/>
</dbReference>
<comment type="similarity">
    <text evidence="18">Belongs to the cytochrome b family.</text>
</comment>
<proteinExistence type="inferred from homology"/>
<dbReference type="InterPro" id="IPR048260">
    <property type="entry name" value="Cytochrome_b_C_euk/bac"/>
</dbReference>
<dbReference type="InterPro" id="IPR016174">
    <property type="entry name" value="Di-haem_cyt_TM"/>
</dbReference>
<dbReference type="GO" id="GO:0045275">
    <property type="term" value="C:respiratory chain complex III"/>
    <property type="evidence" value="ECO:0007669"/>
    <property type="project" value="InterPro"/>
</dbReference>
<dbReference type="InterPro" id="IPR005797">
    <property type="entry name" value="Cyt_b/b6_N"/>
</dbReference>
<evidence type="ECO:0000256" key="14">
    <source>
        <dbReference type="ARBA" id="ARBA00023128"/>
    </source>
</evidence>
<evidence type="ECO:0000256" key="10">
    <source>
        <dbReference type="ARBA" id="ARBA00022982"/>
    </source>
</evidence>
<feature type="transmembrane region" description="Helical" evidence="18">
    <location>
        <begin position="176"/>
        <end position="198"/>
    </location>
</feature>
<comment type="subcellular location">
    <subcellularLocation>
        <location evidence="2">Mitochondrion inner membrane</location>
        <topology evidence="2">Multi-pass membrane protein</topology>
    </subcellularLocation>
</comment>
<dbReference type="Pfam" id="PF00032">
    <property type="entry name" value="Cytochrom_B_C"/>
    <property type="match status" value="1"/>
</dbReference>
<gene>
    <name evidence="21" type="primary">cob</name>
</gene>
<keyword evidence="4 18" id="KW-0813">Transport</keyword>
<sequence>MGRKRVMGMSAVSGLIYDLPVPVNLSKMWNFGSLLGLCLSIQLMTGVLLTMHYTASSAEAFNSVVHIMRDVNEGWVLRAAHANGASLFFIMLYLHVARGLFFFSFFSRGAWWLGAILLCVLMGVAFTGYVLPWGQMSFWGATVITNLLTAIPSIGESLVQWVWGGICVGDPTLKRFFTFHFSFPFVLAGLALVHIIMIHESGTSNPLGVDSNGDMIPFHPYYTVKDLVGVALTLTLFGLCVCLCPDFFLDPINFVPADSLKTPLHIQPEWYFLFAYSILRSIPSKTGGIMALGGSVVVLFFLPLYPKSVFKSIQHNLLSSVLFYFFIGDFILLTFLGMCPVEEPFVSIGMVATVGYFVFFLVYPMSWYIYESVLFRVSKGVSELKKD</sequence>
<feature type="domain" description="Cytochrome b/b6 C-terminal region profile" evidence="20">
    <location>
        <begin position="208"/>
        <end position="378"/>
    </location>
</feature>
<keyword evidence="11 18" id="KW-1133">Transmembrane helix</keyword>
<dbReference type="Pfam" id="PF00033">
    <property type="entry name" value="Cytochrome_B"/>
    <property type="match status" value="1"/>
</dbReference>
<evidence type="ECO:0000256" key="15">
    <source>
        <dbReference type="ARBA" id="ARBA00023136"/>
    </source>
</evidence>
<keyword evidence="15 18" id="KW-0472">Membrane</keyword>
<dbReference type="GO" id="GO:0006122">
    <property type="term" value="P:mitochondrial electron transport, ubiquinol to cytochrome c"/>
    <property type="evidence" value="ECO:0007669"/>
    <property type="project" value="TreeGrafter"/>
</dbReference>
<feature type="binding site" description="axial binding residue" evidence="17">
    <location>
        <position position="95"/>
    </location>
    <ligand>
        <name>heme b</name>
        <dbReference type="ChEBI" id="CHEBI:60344"/>
        <label>b566</label>
    </ligand>
    <ligandPart>
        <name>Fe</name>
        <dbReference type="ChEBI" id="CHEBI:18248"/>
    </ligandPart>
</feature>
<comment type="cofactor">
    <cofactor evidence="18">
        <name>heme b</name>
        <dbReference type="ChEBI" id="CHEBI:60344"/>
    </cofactor>
    <text evidence="18">Binds 2 heme groups non-covalently.</text>
</comment>
<dbReference type="GO" id="GO:0016491">
    <property type="term" value="F:oxidoreductase activity"/>
    <property type="evidence" value="ECO:0007669"/>
    <property type="project" value="UniProtKB-UniRule"/>
</dbReference>
<keyword evidence="8 17" id="KW-0479">Metal-binding</keyword>
<dbReference type="GO" id="GO:0046872">
    <property type="term" value="F:metal ion binding"/>
    <property type="evidence" value="ECO:0007669"/>
    <property type="project" value="UniProtKB-UniRule"/>
</dbReference>
<dbReference type="PIRSF" id="PIRSF038885">
    <property type="entry name" value="COB"/>
    <property type="match status" value="1"/>
</dbReference>
<evidence type="ECO:0000256" key="6">
    <source>
        <dbReference type="ARBA" id="ARBA00022660"/>
    </source>
</evidence>
<dbReference type="PROSITE" id="PS51003">
    <property type="entry name" value="CYTB_CTER"/>
    <property type="match status" value="1"/>
</dbReference>
<keyword evidence="5 17" id="KW-0349">Heme</keyword>
<organism evidence="21">
    <name type="scientific">Paratapes textilis</name>
    <name type="common">textile venus clam</name>
    <dbReference type="NCBI Taxonomy" id="990946"/>
    <lineage>
        <taxon>Eukaryota</taxon>
        <taxon>Metazoa</taxon>
        <taxon>Spiralia</taxon>
        <taxon>Lophotrochozoa</taxon>
        <taxon>Mollusca</taxon>
        <taxon>Bivalvia</taxon>
        <taxon>Autobranchia</taxon>
        <taxon>Heteroconchia</taxon>
        <taxon>Euheterodonta</taxon>
        <taxon>Imparidentia</taxon>
        <taxon>Neoheterodontei</taxon>
        <taxon>Venerida</taxon>
        <taxon>Veneroidea</taxon>
        <taxon>Veneridae</taxon>
        <taxon>Paratapes</taxon>
    </lineage>
</organism>
<feature type="binding site" description="axial binding residue" evidence="17">
    <location>
        <position position="180"/>
    </location>
    <ligand>
        <name>heme b</name>
        <dbReference type="ChEBI" id="CHEBI:60344"/>
        <label>b562</label>
    </ligand>
    <ligandPart>
        <name>Fe</name>
        <dbReference type="ChEBI" id="CHEBI:18248"/>
    </ligandPart>
</feature>
<evidence type="ECO:0000256" key="11">
    <source>
        <dbReference type="ARBA" id="ARBA00022989"/>
    </source>
</evidence>
<feature type="transmembrane region" description="Helical" evidence="18">
    <location>
        <begin position="345"/>
        <end position="370"/>
    </location>
</feature>
<feature type="transmembrane region" description="Helical" evidence="18">
    <location>
        <begin position="287"/>
        <end position="305"/>
    </location>
</feature>
<name>H6BHT8_9BIVA</name>
<accession>H6BHT8</accession>
<dbReference type="EMBL" id="JF969277">
    <property type="protein sequence ID" value="AEH99629.1"/>
    <property type="molecule type" value="Genomic_DNA"/>
</dbReference>
<comment type="cofactor">
    <cofactor evidence="17">
        <name>heme</name>
        <dbReference type="ChEBI" id="CHEBI:30413"/>
    </cofactor>
    <text evidence="17">Binds 2 heme groups non-covalently.</text>
</comment>
<evidence type="ECO:0000259" key="20">
    <source>
        <dbReference type="PROSITE" id="PS51003"/>
    </source>
</evidence>